<keyword evidence="5 7" id="KW-0804">Transcription</keyword>
<protein>
    <submittedName>
        <fullName evidence="12 13">Transcription factor E2F5-like isoform X1</fullName>
    </submittedName>
</protein>
<dbReference type="RefSeq" id="XP_028257802.1">
    <property type="nucleotide sequence ID" value="XM_028402001.1"/>
</dbReference>
<evidence type="ECO:0000256" key="7">
    <source>
        <dbReference type="RuleBase" id="RU003796"/>
    </source>
</evidence>
<dbReference type="InterPro" id="IPR036388">
    <property type="entry name" value="WH-like_DNA-bd_sf"/>
</dbReference>
<evidence type="ECO:0000256" key="6">
    <source>
        <dbReference type="ARBA" id="ARBA00023242"/>
    </source>
</evidence>
<dbReference type="RefSeq" id="XP_028257801.1">
    <property type="nucleotide sequence ID" value="XM_028402000.1"/>
</dbReference>
<dbReference type="GO" id="GO:0000978">
    <property type="term" value="F:RNA polymerase II cis-regulatory region sequence-specific DNA binding"/>
    <property type="evidence" value="ECO:0007669"/>
    <property type="project" value="InterPro"/>
</dbReference>
<evidence type="ECO:0000256" key="2">
    <source>
        <dbReference type="ARBA" id="ARBA00010940"/>
    </source>
</evidence>
<dbReference type="OrthoDB" id="1743261at2759"/>
<name>A0A6P7I4M1_9TELE</name>
<feature type="coiled-coil region" evidence="8">
    <location>
        <begin position="98"/>
        <end position="125"/>
    </location>
</feature>
<dbReference type="InterPro" id="IPR036390">
    <property type="entry name" value="WH_DNA-bd_sf"/>
</dbReference>
<evidence type="ECO:0000256" key="5">
    <source>
        <dbReference type="ARBA" id="ARBA00023163"/>
    </source>
</evidence>
<feature type="region of interest" description="Disordered" evidence="9">
    <location>
        <begin position="320"/>
        <end position="342"/>
    </location>
</feature>
<proteinExistence type="inferred from homology"/>
<reference evidence="12 13" key="1">
    <citation type="submission" date="2025-04" db="UniProtKB">
        <authorList>
            <consortium name="RefSeq"/>
        </authorList>
    </citation>
    <scope>IDENTIFICATION</scope>
</reference>
<dbReference type="InterPro" id="IPR015633">
    <property type="entry name" value="E2F"/>
</dbReference>
<evidence type="ECO:0000313" key="14">
    <source>
        <dbReference type="RefSeq" id="XP_028257804.1"/>
    </source>
</evidence>
<dbReference type="CDD" id="cd14660">
    <property type="entry name" value="E2F_DD"/>
    <property type="match status" value="1"/>
</dbReference>
<dbReference type="InterPro" id="IPR032198">
    <property type="entry name" value="E2F_CC-MB"/>
</dbReference>
<organism evidence="11 13">
    <name type="scientific">Parambassis ranga</name>
    <name type="common">Indian glassy fish</name>
    <dbReference type="NCBI Taxonomy" id="210632"/>
    <lineage>
        <taxon>Eukaryota</taxon>
        <taxon>Metazoa</taxon>
        <taxon>Chordata</taxon>
        <taxon>Craniata</taxon>
        <taxon>Vertebrata</taxon>
        <taxon>Euteleostomi</taxon>
        <taxon>Actinopterygii</taxon>
        <taxon>Neopterygii</taxon>
        <taxon>Teleostei</taxon>
        <taxon>Neoteleostei</taxon>
        <taxon>Acanthomorphata</taxon>
        <taxon>Ovalentaria</taxon>
        <taxon>Ambassidae</taxon>
        <taxon>Parambassis</taxon>
    </lineage>
</organism>
<dbReference type="SUPFAM" id="SSF144074">
    <property type="entry name" value="E2F-DP heterodimerization region"/>
    <property type="match status" value="1"/>
</dbReference>
<dbReference type="InterPro" id="IPR003316">
    <property type="entry name" value="E2F_WHTH_DNA-bd_dom"/>
</dbReference>
<dbReference type="Gene3D" id="1.10.10.10">
    <property type="entry name" value="Winged helix-like DNA-binding domain superfamily/Winged helix DNA-binding domain"/>
    <property type="match status" value="1"/>
</dbReference>
<comment type="similarity">
    <text evidence="2 7">Belongs to the E2F/DP family.</text>
</comment>
<evidence type="ECO:0000256" key="9">
    <source>
        <dbReference type="SAM" id="MobiDB-lite"/>
    </source>
</evidence>
<keyword evidence="8" id="KW-0175">Coiled coil</keyword>
<keyword evidence="3 7" id="KW-0805">Transcription regulation</keyword>
<dbReference type="GO" id="GO:0046983">
    <property type="term" value="F:protein dimerization activity"/>
    <property type="evidence" value="ECO:0007669"/>
    <property type="project" value="InterPro"/>
</dbReference>
<comment type="subcellular location">
    <subcellularLocation>
        <location evidence="1 7">Nucleus</location>
    </subcellularLocation>
</comment>
<dbReference type="Pfam" id="PF16421">
    <property type="entry name" value="E2F_CC-MB"/>
    <property type="match status" value="1"/>
</dbReference>
<feature type="compositionally biased region" description="Basic and acidic residues" evidence="9">
    <location>
        <begin position="328"/>
        <end position="342"/>
    </location>
</feature>
<dbReference type="GO" id="GO:0000981">
    <property type="term" value="F:DNA-binding transcription factor activity, RNA polymerase II-specific"/>
    <property type="evidence" value="ECO:0007669"/>
    <property type="project" value="TreeGrafter"/>
</dbReference>
<dbReference type="Gene3D" id="6.10.250.540">
    <property type="match status" value="1"/>
</dbReference>
<dbReference type="GeneID" id="114433438"/>
<dbReference type="PANTHER" id="PTHR12081:SF18">
    <property type="entry name" value="TRANSCRIPTION FACTOR E2F2-RELATED"/>
    <property type="match status" value="1"/>
</dbReference>
<dbReference type="AlphaFoldDB" id="A0A6P7I4M1"/>
<dbReference type="Proteomes" id="UP000515145">
    <property type="component" value="Chromosome 3"/>
</dbReference>
<evidence type="ECO:0000313" key="11">
    <source>
        <dbReference type="Proteomes" id="UP000515145"/>
    </source>
</evidence>
<gene>
    <name evidence="12 13 14" type="primary">LOC114433438</name>
</gene>
<dbReference type="InterPro" id="IPR037241">
    <property type="entry name" value="E2F-DP_heterodim"/>
</dbReference>
<accession>A0A6P7I4M1</accession>
<evidence type="ECO:0000256" key="3">
    <source>
        <dbReference type="ARBA" id="ARBA00023015"/>
    </source>
</evidence>
<evidence type="ECO:0000256" key="8">
    <source>
        <dbReference type="SAM" id="Coils"/>
    </source>
</evidence>
<dbReference type="GO" id="GO:0090575">
    <property type="term" value="C:RNA polymerase II transcription regulator complex"/>
    <property type="evidence" value="ECO:0007669"/>
    <property type="project" value="TreeGrafter"/>
</dbReference>
<evidence type="ECO:0000313" key="12">
    <source>
        <dbReference type="RefSeq" id="XP_028257801.1"/>
    </source>
</evidence>
<sequence length="355" mass="40056">MDFDDGPLSPDEEAMVPNQILKYQRSSRSLHVLTQRFVRLLQEAKNGELDIKEALKLLAFGQKRRIYDITNVLEGTGLIVKMSKRMVKWNGAMPGENTQESLNRLAELKCELRDLEQKEFILDQQKLWVEQSIRNTTEDCNNLTYVNHEDICSCFTGNTLLAVRAPSGTQLDVPIPKAIQNSPAQYQIHLKSVRGPIDVTLLNKQSVSSDPVVLPVPPSKELLQSAMSAMSSSNEKESSAWLCQASANNKHNTDSRWTAMAEMRRLNASFRNIEPKRTNGSKLLDMSKELRELLDPRKEIVKTHLFTQLLASGVFSPLFHRSPPPSEQHVHNLQDSESTCDRSDIPVLDVPVLNS</sequence>
<dbReference type="SMART" id="SM01372">
    <property type="entry name" value="E2F_TDP"/>
    <property type="match status" value="1"/>
</dbReference>
<keyword evidence="11" id="KW-1185">Reference proteome</keyword>
<evidence type="ECO:0000313" key="13">
    <source>
        <dbReference type="RefSeq" id="XP_028257802.1"/>
    </source>
</evidence>
<dbReference type="SUPFAM" id="SSF46785">
    <property type="entry name" value="Winged helix' DNA-binding domain"/>
    <property type="match status" value="1"/>
</dbReference>
<dbReference type="RefSeq" id="XP_028257804.1">
    <property type="nucleotide sequence ID" value="XM_028402003.1"/>
</dbReference>
<evidence type="ECO:0000259" key="10">
    <source>
        <dbReference type="SMART" id="SM01372"/>
    </source>
</evidence>
<dbReference type="PANTHER" id="PTHR12081">
    <property type="entry name" value="TRANSCRIPTION FACTOR E2F"/>
    <property type="match status" value="1"/>
</dbReference>
<dbReference type="FunFam" id="1.10.10.10:FF:000458">
    <property type="entry name" value="E2F-like (Mammalian transcription factor)"/>
    <property type="match status" value="1"/>
</dbReference>
<feature type="domain" description="E2F/DP family winged-helix DNA-binding" evidence="10">
    <location>
        <begin position="25"/>
        <end position="91"/>
    </location>
</feature>
<evidence type="ECO:0000256" key="1">
    <source>
        <dbReference type="ARBA" id="ARBA00004123"/>
    </source>
</evidence>
<keyword evidence="4 7" id="KW-0238">DNA-binding</keyword>
<evidence type="ECO:0000256" key="4">
    <source>
        <dbReference type="ARBA" id="ARBA00023125"/>
    </source>
</evidence>
<keyword evidence="6 7" id="KW-0539">Nucleus</keyword>
<dbReference type="Pfam" id="PF02319">
    <property type="entry name" value="WHD_E2F_TDP"/>
    <property type="match status" value="1"/>
</dbReference>